<keyword evidence="2" id="KW-1185">Reference proteome</keyword>
<dbReference type="OrthoDB" id="714306at2"/>
<organism evidence="1 2">
    <name type="scientific">Sphingobacterium lactis</name>
    <dbReference type="NCBI Taxonomy" id="797291"/>
    <lineage>
        <taxon>Bacteria</taxon>
        <taxon>Pseudomonadati</taxon>
        <taxon>Bacteroidota</taxon>
        <taxon>Sphingobacteriia</taxon>
        <taxon>Sphingobacteriales</taxon>
        <taxon>Sphingobacteriaceae</taxon>
        <taxon>Sphingobacterium</taxon>
    </lineage>
</organism>
<dbReference type="RefSeq" id="WP_103906435.1">
    <property type="nucleotide sequence ID" value="NZ_CP049246.1"/>
</dbReference>
<sequence length="187" mass="21314">MPWWKRKPKISEEERLAALFERANSSFEKSQQLIPLVAQDVLNLEQSDRLASLNLNQEWSIADEIDILKIYLEGYKSSFGNMTYTFVADAADPVPIKALVLLPIVQNACINGYNGMENYPVKVKVKVLGRTISLEVSNRVNHHLADQSDTDLMDQARARLDFSYFGRYNLFLNSNSNLFKATLLLQV</sequence>
<dbReference type="EMBL" id="FNUT01000006">
    <property type="protein sequence ID" value="SEG31895.1"/>
    <property type="molecule type" value="Genomic_DNA"/>
</dbReference>
<accession>A0A1H5Z845</accession>
<dbReference type="Proteomes" id="UP000236731">
    <property type="component" value="Unassembled WGS sequence"/>
</dbReference>
<evidence type="ECO:0000313" key="2">
    <source>
        <dbReference type="Proteomes" id="UP000236731"/>
    </source>
</evidence>
<proteinExistence type="predicted"/>
<evidence type="ECO:0000313" key="1">
    <source>
        <dbReference type="EMBL" id="SEG31895.1"/>
    </source>
</evidence>
<gene>
    <name evidence="1" type="ORF">SAMN05421877_106273</name>
</gene>
<name>A0A1H5Z845_9SPHI</name>
<protein>
    <submittedName>
        <fullName evidence="1">Uncharacterized protein</fullName>
    </submittedName>
</protein>
<dbReference type="AlphaFoldDB" id="A0A1H5Z845"/>
<reference evidence="2" key="1">
    <citation type="submission" date="2016-10" db="EMBL/GenBank/DDBJ databases">
        <authorList>
            <person name="Varghese N."/>
            <person name="Submissions S."/>
        </authorList>
    </citation>
    <scope>NUCLEOTIDE SEQUENCE [LARGE SCALE GENOMIC DNA]</scope>
    <source>
        <strain evidence="2">DSM 22361</strain>
    </source>
</reference>